<dbReference type="EMBL" id="VSSQ01100776">
    <property type="protein sequence ID" value="MPN42793.1"/>
    <property type="molecule type" value="Genomic_DNA"/>
</dbReference>
<gene>
    <name evidence="1" type="ORF">SDC9_190351</name>
</gene>
<protein>
    <submittedName>
        <fullName evidence="1">Uncharacterized protein</fullName>
    </submittedName>
</protein>
<dbReference type="AlphaFoldDB" id="A0A645I5Q0"/>
<name>A0A645I5Q0_9ZZZZ</name>
<organism evidence="1">
    <name type="scientific">bioreactor metagenome</name>
    <dbReference type="NCBI Taxonomy" id="1076179"/>
    <lineage>
        <taxon>unclassified sequences</taxon>
        <taxon>metagenomes</taxon>
        <taxon>ecological metagenomes</taxon>
    </lineage>
</organism>
<accession>A0A645I5Q0</accession>
<proteinExistence type="predicted"/>
<sequence length="46" mass="4740">MMGSSTAQAAATEAESSTAAEPLLVLRDIDKSFGITQALSEANLEI</sequence>
<reference evidence="1" key="1">
    <citation type="submission" date="2019-08" db="EMBL/GenBank/DDBJ databases">
        <authorList>
            <person name="Kucharzyk K."/>
            <person name="Murdoch R.W."/>
            <person name="Higgins S."/>
            <person name="Loffler F."/>
        </authorList>
    </citation>
    <scope>NUCLEOTIDE SEQUENCE</scope>
</reference>
<evidence type="ECO:0000313" key="1">
    <source>
        <dbReference type="EMBL" id="MPN42793.1"/>
    </source>
</evidence>
<comment type="caution">
    <text evidence="1">The sequence shown here is derived from an EMBL/GenBank/DDBJ whole genome shotgun (WGS) entry which is preliminary data.</text>
</comment>